<organism evidence="3 4">
    <name type="scientific">Clostridium sartagoforme</name>
    <dbReference type="NCBI Taxonomy" id="84031"/>
    <lineage>
        <taxon>Bacteria</taxon>
        <taxon>Bacillati</taxon>
        <taxon>Bacillota</taxon>
        <taxon>Clostridia</taxon>
        <taxon>Eubacteriales</taxon>
        <taxon>Clostridiaceae</taxon>
        <taxon>Clostridium</taxon>
    </lineage>
</organism>
<evidence type="ECO:0000259" key="2">
    <source>
        <dbReference type="PROSITE" id="PS50975"/>
    </source>
</evidence>
<dbReference type="InterPro" id="IPR003806">
    <property type="entry name" value="ATP-grasp_PylC-type"/>
</dbReference>
<keyword evidence="1" id="KW-0547">Nucleotide-binding</keyword>
<dbReference type="OrthoDB" id="9803907at2"/>
<gene>
    <name evidence="3" type="ORF">E5347_05710</name>
</gene>
<keyword evidence="1" id="KW-0067">ATP-binding</keyword>
<dbReference type="Proteomes" id="UP000306888">
    <property type="component" value="Unassembled WGS sequence"/>
</dbReference>
<dbReference type="InterPro" id="IPR005479">
    <property type="entry name" value="CPAse_ATP-bd"/>
</dbReference>
<protein>
    <submittedName>
        <fullName evidence="3">ATP-grasp domain-containing protein</fullName>
    </submittedName>
</protein>
<dbReference type="SUPFAM" id="SSF56059">
    <property type="entry name" value="Glutathione synthetase ATP-binding domain-like"/>
    <property type="match status" value="1"/>
</dbReference>
<dbReference type="PROSITE" id="PS50975">
    <property type="entry name" value="ATP_GRASP"/>
    <property type="match status" value="1"/>
</dbReference>
<accession>A0A4S2DPG8</accession>
<dbReference type="EMBL" id="SRYR01000001">
    <property type="protein sequence ID" value="TGY44306.1"/>
    <property type="molecule type" value="Genomic_DNA"/>
</dbReference>
<dbReference type="RefSeq" id="WP_136005405.1">
    <property type="nucleotide sequence ID" value="NZ_SRYR01000001.1"/>
</dbReference>
<dbReference type="GO" id="GO:0046872">
    <property type="term" value="F:metal ion binding"/>
    <property type="evidence" value="ECO:0007669"/>
    <property type="project" value="InterPro"/>
</dbReference>
<reference evidence="3 4" key="1">
    <citation type="submission" date="2019-04" db="EMBL/GenBank/DDBJ databases">
        <title>Microbes associate with the intestines of laboratory mice.</title>
        <authorList>
            <person name="Navarre W."/>
            <person name="Wong E."/>
            <person name="Huang K."/>
            <person name="Tropini C."/>
            <person name="Ng K."/>
            <person name="Yu B."/>
        </authorList>
    </citation>
    <scope>NUCLEOTIDE SEQUENCE [LARGE SCALE GENOMIC DNA]</scope>
    <source>
        <strain evidence="3 4">NM50_B9-20</strain>
    </source>
</reference>
<dbReference type="GO" id="GO:0005524">
    <property type="term" value="F:ATP binding"/>
    <property type="evidence" value="ECO:0007669"/>
    <property type="project" value="UniProtKB-UniRule"/>
</dbReference>
<dbReference type="Gene3D" id="3.30.470.20">
    <property type="entry name" value="ATP-grasp fold, B domain"/>
    <property type="match status" value="1"/>
</dbReference>
<evidence type="ECO:0000313" key="4">
    <source>
        <dbReference type="Proteomes" id="UP000306888"/>
    </source>
</evidence>
<evidence type="ECO:0000313" key="3">
    <source>
        <dbReference type="EMBL" id="TGY44306.1"/>
    </source>
</evidence>
<dbReference type="AlphaFoldDB" id="A0A4S2DPG8"/>
<keyword evidence="4" id="KW-1185">Reference proteome</keyword>
<comment type="caution">
    <text evidence="3">The sequence shown here is derived from an EMBL/GenBank/DDBJ whole genome shotgun (WGS) entry which is preliminary data.</text>
</comment>
<name>A0A4S2DPG8_9CLOT</name>
<proteinExistence type="predicted"/>
<evidence type="ECO:0000256" key="1">
    <source>
        <dbReference type="PROSITE-ProRule" id="PRU00409"/>
    </source>
</evidence>
<dbReference type="PROSITE" id="PS00867">
    <property type="entry name" value="CPSASE_2"/>
    <property type="match status" value="1"/>
</dbReference>
<dbReference type="InterPro" id="IPR011761">
    <property type="entry name" value="ATP-grasp"/>
</dbReference>
<sequence length="365" mass="42362">MNILILGGRAPVALHLARILSMHNVFIADSVILAKNSRAIKESFKIVSKPNKDIEAYLKEINNIIRKNKIDLVIPTCEETIYISMIRNRLECNVLVDDFKKILTLHNKFEFINLCEELGLKTPKTELYRKDSSIEINNKSIIKPVFSRFGTFVKVINNINEVVINEDNKYIIQEFIKGQQYCTYSLVKDGEILLHVNYKTKHAIGMGTSIYYEYFESSGLKEIVSKIVKELNFSGQIAFDFIKLGDNFYLIECNPRSTSGLTLTPYDTDIVEAFINGEKIEIDSFTITSMKVNMFLIGMFKGKFLNKEYRNDYKKSRDIVYENKDKRPFLNQFWLVIYFFTLSLVYRRSITGITTFDIEYNGDEV</sequence>
<dbReference type="Gene3D" id="3.40.50.20">
    <property type="match status" value="1"/>
</dbReference>
<feature type="domain" description="ATP-grasp" evidence="2">
    <location>
        <begin position="112"/>
        <end position="279"/>
    </location>
</feature>
<dbReference type="Pfam" id="PF02655">
    <property type="entry name" value="ATP-grasp_3"/>
    <property type="match status" value="1"/>
</dbReference>